<dbReference type="GO" id="GO:0003824">
    <property type="term" value="F:catalytic activity"/>
    <property type="evidence" value="ECO:0007669"/>
    <property type="project" value="InterPro"/>
</dbReference>
<name>A0A1I2N0N4_9ACTN</name>
<reference evidence="4" key="1">
    <citation type="submission" date="2016-10" db="EMBL/GenBank/DDBJ databases">
        <authorList>
            <person name="Varghese N."/>
            <person name="Submissions S."/>
        </authorList>
    </citation>
    <scope>NUCLEOTIDE SEQUENCE [LARGE SCALE GENOMIC DNA]</scope>
    <source>
        <strain evidence="4">DSM 46838</strain>
    </source>
</reference>
<dbReference type="PANTHER" id="PTHR43211:SF1">
    <property type="entry name" value="BLL6422 PROTEIN"/>
    <property type="match status" value="1"/>
</dbReference>
<keyword evidence="4" id="KW-1185">Reference proteome</keyword>
<dbReference type="STRING" id="1798228.SAMN05216574_1369"/>
<organism evidence="3 4">
    <name type="scientific">Blastococcus tunisiensis</name>
    <dbReference type="NCBI Taxonomy" id="1798228"/>
    <lineage>
        <taxon>Bacteria</taxon>
        <taxon>Bacillati</taxon>
        <taxon>Actinomycetota</taxon>
        <taxon>Actinomycetes</taxon>
        <taxon>Geodermatophilales</taxon>
        <taxon>Geodermatophilaceae</taxon>
        <taxon>Blastococcus</taxon>
    </lineage>
</organism>
<sequence length="318" mass="34495">MQLVSYRRRQGADVGGGAAPRPGVVDGERIVDLVEAAGDNGDPAPDSMLALLRLGEEGLDLARACLDRSKRTGDFAVPASEVRLAAPLPRPNSMRDFMLVEEHVKNSFGTVPEQWYRLPIHWKGNPDTVIGPDDEAPWPHYTDKLDFELEVAAVLGKRAFQVTPEQALDCIVGYTIFNDWSARDIQFREMEVKLGPAFGKDFATTLGPTLTTADSIDISTARMSARVNGETWSEGNLGAMVFSFAEVISTLSVDQPLQPGDVFGGGTIGRGCGLEMDRWIAPGDVVELEVEGIGVLRNPVGQKRPTPGYGIDLIRTTD</sequence>
<evidence type="ECO:0000259" key="2">
    <source>
        <dbReference type="Pfam" id="PF01557"/>
    </source>
</evidence>
<feature type="region of interest" description="Disordered" evidence="1">
    <location>
        <begin position="1"/>
        <end position="21"/>
    </location>
</feature>
<dbReference type="EMBL" id="FOND01000036">
    <property type="protein sequence ID" value="SFF95257.1"/>
    <property type="molecule type" value="Genomic_DNA"/>
</dbReference>
<proteinExistence type="predicted"/>
<evidence type="ECO:0000313" key="4">
    <source>
        <dbReference type="Proteomes" id="UP000198589"/>
    </source>
</evidence>
<evidence type="ECO:0000256" key="1">
    <source>
        <dbReference type="SAM" id="MobiDB-lite"/>
    </source>
</evidence>
<dbReference type="Pfam" id="PF01557">
    <property type="entry name" value="FAA_hydrolase"/>
    <property type="match status" value="1"/>
</dbReference>
<dbReference type="PANTHER" id="PTHR43211">
    <property type="entry name" value="FUMARYLACETOACETATE HYDROLASE"/>
    <property type="match status" value="1"/>
</dbReference>
<dbReference type="Gene3D" id="3.90.850.10">
    <property type="entry name" value="Fumarylacetoacetase-like, C-terminal domain"/>
    <property type="match status" value="1"/>
</dbReference>
<feature type="domain" description="Fumarylacetoacetase-like C-terminal" evidence="2">
    <location>
        <begin position="101"/>
        <end position="300"/>
    </location>
</feature>
<dbReference type="InterPro" id="IPR011234">
    <property type="entry name" value="Fumarylacetoacetase-like_C"/>
</dbReference>
<evidence type="ECO:0000313" key="3">
    <source>
        <dbReference type="EMBL" id="SFF95257.1"/>
    </source>
</evidence>
<dbReference type="AlphaFoldDB" id="A0A1I2N0N4"/>
<protein>
    <submittedName>
        <fullName evidence="3">2-keto-4-pentenoate hydratase/2-oxohepta-3-ene-1,7-dioic acid hydratase (Catechol pathway)</fullName>
    </submittedName>
</protein>
<dbReference type="Proteomes" id="UP000198589">
    <property type="component" value="Unassembled WGS sequence"/>
</dbReference>
<gene>
    <name evidence="3" type="ORF">SAMN05216574_1369</name>
</gene>
<dbReference type="SUPFAM" id="SSF56529">
    <property type="entry name" value="FAH"/>
    <property type="match status" value="1"/>
</dbReference>
<dbReference type="InterPro" id="IPR036663">
    <property type="entry name" value="Fumarylacetoacetase_C_sf"/>
</dbReference>
<dbReference type="OrthoDB" id="2273115at2"/>
<accession>A0A1I2N0N4</accession>